<keyword evidence="7" id="KW-0119">Carbohydrate metabolism</keyword>
<dbReference type="EC" id="3.2.1.14" evidence="3"/>
<dbReference type="PANTHER" id="PTHR45708:SF60">
    <property type="entry name" value="III CHITINASE, PUTATIVE (AFU_ORTHOLOGUE AFUA_5G03850)-RELATED"/>
    <property type="match status" value="1"/>
</dbReference>
<evidence type="ECO:0000256" key="8">
    <source>
        <dbReference type="ARBA" id="ARBA00023295"/>
    </source>
</evidence>
<keyword evidence="6" id="KW-0146">Chitin degradation</keyword>
<accession>A0AAJ0GTS8</accession>
<keyword evidence="5 10" id="KW-0378">Hydrolase</keyword>
<sequence length="346" mass="37370">MKLILLITAFSGAVASALPRLIIYHQTTHDSVGRPISVLPLINKQHIALTHLVIAAFHVNSNRTVHLNDFPHRHAVFHTLWNETRILQSAGIKVLGIVGGAATGSFTESTLDGNASAFESAYHPLYDAIAAHDLDGIDLDVEEPMTQQGITRLVRRLRSDFGPDFIITLAPVAAALTGWGNLSGFDYAALERTVGRDIEFYNTQFYSSFGSMASTADFDEIVDAGPVHGTGFVPHETLRSVIAALMRRYGVIGGIMGWEYFNGVPGGDKQPWKWAEAMTAVLRPKAVPVLAITREMAERLREAWILSAAAGKGESSKGAADRTGGSETAASVRSLPNIDYLSMVTA</sequence>
<evidence type="ECO:0000313" key="14">
    <source>
        <dbReference type="EMBL" id="KAK3305924.1"/>
    </source>
</evidence>
<evidence type="ECO:0000256" key="5">
    <source>
        <dbReference type="ARBA" id="ARBA00022801"/>
    </source>
</evidence>
<evidence type="ECO:0000259" key="13">
    <source>
        <dbReference type="PROSITE" id="PS51910"/>
    </source>
</evidence>
<dbReference type="PROSITE" id="PS01095">
    <property type="entry name" value="GH18_1"/>
    <property type="match status" value="1"/>
</dbReference>
<protein>
    <recommendedName>
        <fullName evidence="3">chitinase</fullName>
        <ecNumber evidence="3">3.2.1.14</ecNumber>
    </recommendedName>
</protein>
<evidence type="ECO:0000256" key="3">
    <source>
        <dbReference type="ARBA" id="ARBA00012729"/>
    </source>
</evidence>
<evidence type="ECO:0000313" key="15">
    <source>
        <dbReference type="Proteomes" id="UP001273166"/>
    </source>
</evidence>
<evidence type="ECO:0000256" key="9">
    <source>
        <dbReference type="ARBA" id="ARBA00023326"/>
    </source>
</evidence>
<dbReference type="GeneID" id="87889561"/>
<evidence type="ECO:0000256" key="12">
    <source>
        <dbReference type="SAM" id="SignalP"/>
    </source>
</evidence>
<dbReference type="GO" id="GO:0005576">
    <property type="term" value="C:extracellular region"/>
    <property type="evidence" value="ECO:0007669"/>
    <property type="project" value="UniProtKB-SubCell"/>
</dbReference>
<dbReference type="Pfam" id="PF00704">
    <property type="entry name" value="Glyco_hydro_18"/>
    <property type="match status" value="1"/>
</dbReference>
<evidence type="ECO:0000256" key="10">
    <source>
        <dbReference type="RuleBase" id="RU000489"/>
    </source>
</evidence>
<dbReference type="GO" id="GO:0006032">
    <property type="term" value="P:chitin catabolic process"/>
    <property type="evidence" value="ECO:0007669"/>
    <property type="project" value="UniProtKB-KW"/>
</dbReference>
<dbReference type="PROSITE" id="PS51910">
    <property type="entry name" value="GH18_2"/>
    <property type="match status" value="1"/>
</dbReference>
<proteinExistence type="inferred from homology"/>
<dbReference type="EMBL" id="JAUDZG010000004">
    <property type="protein sequence ID" value="KAK3305924.1"/>
    <property type="molecule type" value="Genomic_DNA"/>
</dbReference>
<keyword evidence="9" id="KW-0624">Polysaccharide degradation</keyword>
<dbReference type="Gene3D" id="3.20.20.80">
    <property type="entry name" value="Glycosidases"/>
    <property type="match status" value="1"/>
</dbReference>
<comment type="subcellular location">
    <subcellularLocation>
        <location evidence="2">Secreted</location>
    </subcellularLocation>
</comment>
<gene>
    <name evidence="14" type="ORF">B0T15DRAFT_567710</name>
</gene>
<evidence type="ECO:0000256" key="7">
    <source>
        <dbReference type="ARBA" id="ARBA00023277"/>
    </source>
</evidence>
<keyword evidence="4" id="KW-0964">Secreted</keyword>
<keyword evidence="15" id="KW-1185">Reference proteome</keyword>
<comment type="catalytic activity">
    <reaction evidence="1">
        <text>Random endo-hydrolysis of N-acetyl-beta-D-glucosaminide (1-&gt;4)-beta-linkages in chitin and chitodextrins.</text>
        <dbReference type="EC" id="3.2.1.14"/>
    </reaction>
</comment>
<evidence type="ECO:0000256" key="1">
    <source>
        <dbReference type="ARBA" id="ARBA00000822"/>
    </source>
</evidence>
<dbReference type="InterPro" id="IPR001579">
    <property type="entry name" value="Glyco_hydro_18_chit_AS"/>
</dbReference>
<dbReference type="Proteomes" id="UP001273166">
    <property type="component" value="Unassembled WGS sequence"/>
</dbReference>
<name>A0AAJ0GTS8_9PEZI</name>
<feature type="signal peptide" evidence="12">
    <location>
        <begin position="1"/>
        <end position="17"/>
    </location>
</feature>
<keyword evidence="12" id="KW-0732">Signal</keyword>
<dbReference type="InterPro" id="IPR050542">
    <property type="entry name" value="Glycosyl_Hydrlase18_Chitinase"/>
</dbReference>
<dbReference type="GO" id="GO:0008843">
    <property type="term" value="F:endochitinase activity"/>
    <property type="evidence" value="ECO:0007669"/>
    <property type="project" value="UniProtKB-EC"/>
</dbReference>
<dbReference type="SUPFAM" id="SSF51445">
    <property type="entry name" value="(Trans)glycosidases"/>
    <property type="match status" value="1"/>
</dbReference>
<dbReference type="InterPro" id="IPR001223">
    <property type="entry name" value="Glyco_hydro18_cat"/>
</dbReference>
<feature type="domain" description="GH18" evidence="13">
    <location>
        <begin position="19"/>
        <end position="285"/>
    </location>
</feature>
<comment type="caution">
    <text evidence="14">The sequence shown here is derived from an EMBL/GenBank/DDBJ whole genome shotgun (WGS) entry which is preliminary data.</text>
</comment>
<dbReference type="AlphaFoldDB" id="A0AAJ0GTS8"/>
<evidence type="ECO:0000256" key="6">
    <source>
        <dbReference type="ARBA" id="ARBA00023024"/>
    </source>
</evidence>
<dbReference type="PANTHER" id="PTHR45708">
    <property type="entry name" value="ENDOCHITINASE"/>
    <property type="match status" value="1"/>
</dbReference>
<reference evidence="14" key="1">
    <citation type="journal article" date="2023" name="Mol. Phylogenet. Evol.">
        <title>Genome-scale phylogeny and comparative genomics of the fungal order Sordariales.</title>
        <authorList>
            <person name="Hensen N."/>
            <person name="Bonometti L."/>
            <person name="Westerberg I."/>
            <person name="Brannstrom I.O."/>
            <person name="Guillou S."/>
            <person name="Cros-Aarteil S."/>
            <person name="Calhoun S."/>
            <person name="Haridas S."/>
            <person name="Kuo A."/>
            <person name="Mondo S."/>
            <person name="Pangilinan J."/>
            <person name="Riley R."/>
            <person name="LaButti K."/>
            <person name="Andreopoulos B."/>
            <person name="Lipzen A."/>
            <person name="Chen C."/>
            <person name="Yan M."/>
            <person name="Daum C."/>
            <person name="Ng V."/>
            <person name="Clum A."/>
            <person name="Steindorff A."/>
            <person name="Ohm R.A."/>
            <person name="Martin F."/>
            <person name="Silar P."/>
            <person name="Natvig D.O."/>
            <person name="Lalanne C."/>
            <person name="Gautier V."/>
            <person name="Ament-Velasquez S.L."/>
            <person name="Kruys A."/>
            <person name="Hutchinson M.I."/>
            <person name="Powell A.J."/>
            <person name="Barry K."/>
            <person name="Miller A.N."/>
            <person name="Grigoriev I.V."/>
            <person name="Debuchy R."/>
            <person name="Gladieux P."/>
            <person name="Hiltunen Thoren M."/>
            <person name="Johannesson H."/>
        </authorList>
    </citation>
    <scope>NUCLEOTIDE SEQUENCE</scope>
    <source>
        <strain evidence="14">CBS 333.67</strain>
    </source>
</reference>
<dbReference type="InterPro" id="IPR017853">
    <property type="entry name" value="GH"/>
</dbReference>
<reference evidence="14" key="2">
    <citation type="submission" date="2023-06" db="EMBL/GenBank/DDBJ databases">
        <authorList>
            <consortium name="Lawrence Berkeley National Laboratory"/>
            <person name="Mondo S.J."/>
            <person name="Hensen N."/>
            <person name="Bonometti L."/>
            <person name="Westerberg I."/>
            <person name="Brannstrom I.O."/>
            <person name="Guillou S."/>
            <person name="Cros-Aarteil S."/>
            <person name="Calhoun S."/>
            <person name="Haridas S."/>
            <person name="Kuo A."/>
            <person name="Pangilinan J."/>
            <person name="Riley R."/>
            <person name="Labutti K."/>
            <person name="Andreopoulos B."/>
            <person name="Lipzen A."/>
            <person name="Chen C."/>
            <person name="Yanf M."/>
            <person name="Daum C."/>
            <person name="Ng V."/>
            <person name="Clum A."/>
            <person name="Steindorff A."/>
            <person name="Ohm R."/>
            <person name="Martin F."/>
            <person name="Silar P."/>
            <person name="Natvig D."/>
            <person name="Lalanne C."/>
            <person name="Gautier V."/>
            <person name="Ament-Velasquez S.L."/>
            <person name="Kruys A."/>
            <person name="Hutchinson M.I."/>
            <person name="Powell A.J."/>
            <person name="Barry K."/>
            <person name="Miller A.N."/>
            <person name="Grigoriev I.V."/>
            <person name="Debuchy R."/>
            <person name="Gladieux P."/>
            <person name="Thoren M.H."/>
            <person name="Johannesson H."/>
        </authorList>
    </citation>
    <scope>NUCLEOTIDE SEQUENCE</scope>
    <source>
        <strain evidence="14">CBS 333.67</strain>
    </source>
</reference>
<evidence type="ECO:0000256" key="2">
    <source>
        <dbReference type="ARBA" id="ARBA00004613"/>
    </source>
</evidence>
<organism evidence="14 15">
    <name type="scientific">Chaetomium strumarium</name>
    <dbReference type="NCBI Taxonomy" id="1170767"/>
    <lineage>
        <taxon>Eukaryota</taxon>
        <taxon>Fungi</taxon>
        <taxon>Dikarya</taxon>
        <taxon>Ascomycota</taxon>
        <taxon>Pezizomycotina</taxon>
        <taxon>Sordariomycetes</taxon>
        <taxon>Sordariomycetidae</taxon>
        <taxon>Sordariales</taxon>
        <taxon>Chaetomiaceae</taxon>
        <taxon>Chaetomium</taxon>
    </lineage>
</organism>
<comment type="similarity">
    <text evidence="11">Belongs to the glycosyl hydrolase 18 family.</text>
</comment>
<dbReference type="RefSeq" id="XP_062721704.1">
    <property type="nucleotide sequence ID" value="XM_062870732.1"/>
</dbReference>
<feature type="chain" id="PRO_5042472469" description="chitinase" evidence="12">
    <location>
        <begin position="18"/>
        <end position="346"/>
    </location>
</feature>
<evidence type="ECO:0000256" key="4">
    <source>
        <dbReference type="ARBA" id="ARBA00022525"/>
    </source>
</evidence>
<dbReference type="GO" id="GO:0000272">
    <property type="term" value="P:polysaccharide catabolic process"/>
    <property type="evidence" value="ECO:0007669"/>
    <property type="project" value="UniProtKB-KW"/>
</dbReference>
<evidence type="ECO:0000256" key="11">
    <source>
        <dbReference type="RuleBase" id="RU004453"/>
    </source>
</evidence>
<keyword evidence="8 10" id="KW-0326">Glycosidase</keyword>